<dbReference type="InterPro" id="IPR006671">
    <property type="entry name" value="Cyclin_N"/>
</dbReference>
<evidence type="ECO:0000259" key="8">
    <source>
        <dbReference type="SMART" id="SM00385"/>
    </source>
</evidence>
<feature type="region of interest" description="Disordered" evidence="7">
    <location>
        <begin position="297"/>
        <end position="533"/>
    </location>
</feature>
<accession>A0AA88E2Q3</accession>
<feature type="compositionally biased region" description="Basic and acidic residues" evidence="7">
    <location>
        <begin position="551"/>
        <end position="562"/>
    </location>
</feature>
<keyword evidence="10" id="KW-1185">Reference proteome</keyword>
<evidence type="ECO:0000256" key="3">
    <source>
        <dbReference type="ARBA" id="ARBA00023127"/>
    </source>
</evidence>
<evidence type="ECO:0000256" key="5">
    <source>
        <dbReference type="ARBA" id="ARBA00032263"/>
    </source>
</evidence>
<feature type="compositionally biased region" description="Basic and acidic residues" evidence="7">
    <location>
        <begin position="380"/>
        <end position="397"/>
    </location>
</feature>
<evidence type="ECO:0000256" key="1">
    <source>
        <dbReference type="ARBA" id="ARBA00011177"/>
    </source>
</evidence>
<evidence type="ECO:0000313" key="9">
    <source>
        <dbReference type="EMBL" id="GMN63014.1"/>
    </source>
</evidence>
<dbReference type="GO" id="GO:0051301">
    <property type="term" value="P:cell division"/>
    <property type="evidence" value="ECO:0007669"/>
    <property type="project" value="UniProtKB-KW"/>
</dbReference>
<feature type="compositionally biased region" description="Polar residues" evidence="7">
    <location>
        <begin position="563"/>
        <end position="574"/>
    </location>
</feature>
<dbReference type="InterPro" id="IPR036915">
    <property type="entry name" value="Cyclin-like_sf"/>
</dbReference>
<keyword evidence="4" id="KW-0131">Cell cycle</keyword>
<evidence type="ECO:0000256" key="2">
    <source>
        <dbReference type="ARBA" id="ARBA00022618"/>
    </source>
</evidence>
<dbReference type="SMART" id="SM00385">
    <property type="entry name" value="CYCLIN"/>
    <property type="match status" value="1"/>
</dbReference>
<dbReference type="AlphaFoldDB" id="A0AA88E2Q3"/>
<protein>
    <recommendedName>
        <fullName evidence="5">B-like cyclin</fullName>
    </recommendedName>
</protein>
<feature type="compositionally biased region" description="Basic and acidic residues" evidence="7">
    <location>
        <begin position="347"/>
        <end position="362"/>
    </location>
</feature>
<feature type="domain" description="Cyclin-like" evidence="8">
    <location>
        <begin position="58"/>
        <end position="150"/>
    </location>
</feature>
<evidence type="ECO:0000256" key="4">
    <source>
        <dbReference type="ARBA" id="ARBA00023306"/>
    </source>
</evidence>
<keyword evidence="2" id="KW-0132">Cell division</keyword>
<feature type="compositionally biased region" description="Polar residues" evidence="7">
    <location>
        <begin position="365"/>
        <end position="379"/>
    </location>
</feature>
<dbReference type="EMBL" id="BTGU01000140">
    <property type="protein sequence ID" value="GMN63014.1"/>
    <property type="molecule type" value="Genomic_DNA"/>
</dbReference>
<feature type="compositionally biased region" description="Polar residues" evidence="7">
    <location>
        <begin position="300"/>
        <end position="311"/>
    </location>
</feature>
<dbReference type="SUPFAM" id="SSF47954">
    <property type="entry name" value="Cyclin-like"/>
    <property type="match status" value="1"/>
</dbReference>
<reference evidence="9" key="1">
    <citation type="submission" date="2023-07" db="EMBL/GenBank/DDBJ databases">
        <title>draft genome sequence of fig (Ficus carica).</title>
        <authorList>
            <person name="Takahashi T."/>
            <person name="Nishimura K."/>
        </authorList>
    </citation>
    <scope>NUCLEOTIDE SEQUENCE</scope>
</reference>
<evidence type="ECO:0000313" key="10">
    <source>
        <dbReference type="Proteomes" id="UP001187192"/>
    </source>
</evidence>
<feature type="region of interest" description="Disordered" evidence="7">
    <location>
        <begin position="551"/>
        <end position="574"/>
    </location>
</feature>
<dbReference type="InterPro" id="IPR013763">
    <property type="entry name" value="Cyclin-like_dom"/>
</dbReference>
<dbReference type="Pfam" id="PF02984">
    <property type="entry name" value="Cyclin_C"/>
    <property type="match status" value="1"/>
</dbReference>
<feature type="compositionally biased region" description="Basic and acidic residues" evidence="7">
    <location>
        <begin position="418"/>
        <end position="437"/>
    </location>
</feature>
<comment type="similarity">
    <text evidence="6">Belongs to the cyclin family.</text>
</comment>
<evidence type="ECO:0000256" key="7">
    <source>
        <dbReference type="SAM" id="MobiDB-lite"/>
    </source>
</evidence>
<dbReference type="Proteomes" id="UP001187192">
    <property type="component" value="Unassembled WGS sequence"/>
</dbReference>
<dbReference type="InterPro" id="IPR004367">
    <property type="entry name" value="Cyclin_C-dom"/>
</dbReference>
<dbReference type="InterPro" id="IPR039361">
    <property type="entry name" value="Cyclin"/>
</dbReference>
<dbReference type="Pfam" id="PF00134">
    <property type="entry name" value="Cyclin_N"/>
    <property type="match status" value="1"/>
</dbReference>
<dbReference type="Gene3D" id="1.10.472.10">
    <property type="entry name" value="Cyclin-like"/>
    <property type="match status" value="2"/>
</dbReference>
<proteinExistence type="inferred from homology"/>
<name>A0AA88E2Q3_FICCA</name>
<evidence type="ECO:0000256" key="6">
    <source>
        <dbReference type="RuleBase" id="RU000383"/>
    </source>
</evidence>
<organism evidence="9 10">
    <name type="scientific">Ficus carica</name>
    <name type="common">Common fig</name>
    <dbReference type="NCBI Taxonomy" id="3494"/>
    <lineage>
        <taxon>Eukaryota</taxon>
        <taxon>Viridiplantae</taxon>
        <taxon>Streptophyta</taxon>
        <taxon>Embryophyta</taxon>
        <taxon>Tracheophyta</taxon>
        <taxon>Spermatophyta</taxon>
        <taxon>Magnoliopsida</taxon>
        <taxon>eudicotyledons</taxon>
        <taxon>Gunneridae</taxon>
        <taxon>Pentapetalae</taxon>
        <taxon>rosids</taxon>
        <taxon>fabids</taxon>
        <taxon>Rosales</taxon>
        <taxon>Moraceae</taxon>
        <taxon>Ficeae</taxon>
        <taxon>Ficus</taxon>
    </lineage>
</organism>
<comment type="caution">
    <text evidence="9">The sequence shown here is derived from an EMBL/GenBank/DDBJ whole genome shotgun (WGS) entry which is preliminary data.</text>
</comment>
<comment type="subunit">
    <text evidence="1">Interacts with the CDC2 protein kinase to form a serine/threonine kinase holoenzyme complex also known as maturation promoting factor (MPF). The cyclin subunit imparts substrate specificity to the complex.</text>
</comment>
<feature type="compositionally biased region" description="Basic and acidic residues" evidence="7">
    <location>
        <begin position="453"/>
        <end position="476"/>
    </location>
</feature>
<sequence length="608" mass="67921">MSLQLEYDPNNPLPDLRPATDFGKQGIERYLNVEGLSMAVPGYPEIGSAAVWRERAVIVIFNVSRKENFGTFIPYLAMNYFDRFISREKAIPKVLKNAQHDLELLSICCLTLACKMRDKNFSTPKFLGQNQELRVVMPWDFLTMELHIVRALDWNLRSVTALCFVPYFTPYFDSTYGFRRRTINEIIIQSQNVSEKEDRFNPHCSFCKRKITNEADFSMARFRPSVIAASALLAASTFLYPKQFGALINKITTQIFFNEDNVLECMEKLINMCEDLGILIESAVPENEYLPIRKVRAGDTSEQATETSKSVASDRAAFEKSKQKTSTSSKQVAAESSKQVAGGKMEQSTEEHKQMAKERSEEVITESSEGPTAASTEQVDAQKSEDSIKKPKQKATESLEEAATESSEQRSAILTEKAVAEKSKKSEESTEESKEVATEPSEQPKAVSTEQAAAEKSKESTDDLKHAASDRLKESAAKSLEQPTQVAAGKTEESTAQESTEAAGERSKEVASTSSRRPSKGKEKVVEMTKMPKMAEDSEDVAFGFELSARVKSEQESGDRQKASGSQRAAGNNRVRISSTFGEFNDNFRPAFEVELQPEQWPMIIPEK</sequence>
<dbReference type="PANTHER" id="PTHR10177">
    <property type="entry name" value="CYCLINS"/>
    <property type="match status" value="1"/>
</dbReference>
<keyword evidence="3 6" id="KW-0195">Cyclin</keyword>
<gene>
    <name evidence="9" type="ORF">TIFTF001_032100</name>
</gene>